<feature type="domain" description="Amylopullulanase X25" evidence="2">
    <location>
        <begin position="43"/>
        <end position="87"/>
    </location>
</feature>
<dbReference type="InterPro" id="IPR050583">
    <property type="entry name" value="Mycobacterial_A85_antigen"/>
</dbReference>
<dbReference type="RefSeq" id="WP_014678841.1">
    <property type="nucleotide sequence ID" value="NC_017770.1"/>
</dbReference>
<dbReference type="HOGENOM" id="CLU_039834_1_0_10"/>
<evidence type="ECO:0000313" key="4">
    <source>
        <dbReference type="Proteomes" id="UP000007590"/>
    </source>
</evidence>
<dbReference type="InterPro" id="IPR013783">
    <property type="entry name" value="Ig-like_fold"/>
</dbReference>
<dbReference type="STRING" id="929556.Solca_0481"/>
<dbReference type="InterPro" id="IPR000801">
    <property type="entry name" value="Esterase-like"/>
</dbReference>
<dbReference type="Pfam" id="PF00756">
    <property type="entry name" value="Esterase"/>
    <property type="match status" value="1"/>
</dbReference>
<organism evidence="3 4">
    <name type="scientific">Solitalea canadensis (strain ATCC 29591 / DSM 3403 / JCM 21819 / LMG 8368 / NBRC 15130 / NCIMB 12057 / USAM 9D)</name>
    <name type="common">Flexibacter canadensis</name>
    <dbReference type="NCBI Taxonomy" id="929556"/>
    <lineage>
        <taxon>Bacteria</taxon>
        <taxon>Pseudomonadati</taxon>
        <taxon>Bacteroidota</taxon>
        <taxon>Sphingobacteriia</taxon>
        <taxon>Sphingobacteriales</taxon>
        <taxon>Sphingobacteriaceae</taxon>
        <taxon>Solitalea</taxon>
    </lineage>
</organism>
<dbReference type="InterPro" id="IPR029058">
    <property type="entry name" value="AB_hydrolase_fold"/>
</dbReference>
<dbReference type="InterPro" id="IPR054409">
    <property type="entry name" value="X25_BaPul-like"/>
</dbReference>
<gene>
    <name evidence="3" type="ordered locus">Solca_0481</name>
</gene>
<reference evidence="3" key="1">
    <citation type="submission" date="2012-02" db="EMBL/GenBank/DDBJ databases">
        <title>The complete genome of Solitalea canadensis DSM 3403.</title>
        <authorList>
            <consortium name="US DOE Joint Genome Institute (JGI-PGF)"/>
            <person name="Lucas S."/>
            <person name="Copeland A."/>
            <person name="Lapidus A."/>
            <person name="Glavina del Rio T."/>
            <person name="Dalin E."/>
            <person name="Tice H."/>
            <person name="Bruce D."/>
            <person name="Goodwin L."/>
            <person name="Pitluck S."/>
            <person name="Peters L."/>
            <person name="Ovchinnikova G."/>
            <person name="Lu M."/>
            <person name="Kyrpides N."/>
            <person name="Mavromatis K."/>
            <person name="Ivanova N."/>
            <person name="Brettin T."/>
            <person name="Detter J.C."/>
            <person name="Han C."/>
            <person name="Larimer F."/>
            <person name="Land M."/>
            <person name="Hauser L."/>
            <person name="Markowitz V."/>
            <person name="Cheng J.-F."/>
            <person name="Hugenholtz P."/>
            <person name="Woyke T."/>
            <person name="Wu D."/>
            <person name="Spring S."/>
            <person name="Schroeder M."/>
            <person name="Kopitz M."/>
            <person name="Brambilla E."/>
            <person name="Klenk H.-P."/>
            <person name="Eisen J.A."/>
        </authorList>
    </citation>
    <scope>NUCLEOTIDE SEQUENCE</scope>
    <source>
        <strain evidence="3">DSM 3403</strain>
    </source>
</reference>
<evidence type="ECO:0000259" key="2">
    <source>
        <dbReference type="Pfam" id="PF22058"/>
    </source>
</evidence>
<dbReference type="GO" id="GO:0016787">
    <property type="term" value="F:hydrolase activity"/>
    <property type="evidence" value="ECO:0007669"/>
    <property type="project" value="UniProtKB-KW"/>
</dbReference>
<dbReference type="PANTHER" id="PTHR48098:SF6">
    <property type="entry name" value="FERRI-BACILLIBACTIN ESTERASE BESA"/>
    <property type="match status" value="1"/>
</dbReference>
<dbReference type="EMBL" id="CP003349">
    <property type="protein sequence ID" value="AFD05613.1"/>
    <property type="molecule type" value="Genomic_DNA"/>
</dbReference>
<dbReference type="KEGG" id="scn:Solca_0481"/>
<accession>H8KT42</accession>
<evidence type="ECO:0000313" key="3">
    <source>
        <dbReference type="EMBL" id="AFD05613.1"/>
    </source>
</evidence>
<protein>
    <submittedName>
        <fullName evidence="3">Putative hydrolase of alpha/beta superfamily</fullName>
    </submittedName>
</protein>
<dbReference type="AlphaFoldDB" id="H8KT42"/>
<feature type="chain" id="PRO_5003613377" evidence="1">
    <location>
        <begin position="21"/>
        <end position="392"/>
    </location>
</feature>
<dbReference type="Pfam" id="PF22058">
    <property type="entry name" value="X25_BaPul_like"/>
    <property type="match status" value="1"/>
</dbReference>
<sequence>MLKRLSVLVLFALLSVLCRAQVVIKIQSVPANTSSFDKLYLAGNLNNWNPGDEKFMFKRSSDGTYSLTLNLIPGKYEFKVTRGSWEKTEVDSIGNPIRNRFAELQGNETIVLDVDGWSDTYMKQLVHTASKNVYLIDSVFYIPQLETHRRVWIYLPTSYFDKSTKKKKYPVLYMHDGQNLFDDYYAPYGEWDIDEILDSLKKEIIVVGIDHGGNERLNDYSPYQNLKYGGGKGNKYLDFVVNTLRPYINSNYRTLKDQQNTGIMGSSMGGLISFYGGIKYNKIFGKIGVFSPSFWFHPIIYDYAEKWKPERKSRIYLLAGEKESDSLVYEVKRMENILVKKGLKDDELKVVFKPDGRHAEWFWRREFPEAINWLFPEPQNATIVRRILHRFK</sequence>
<dbReference type="SUPFAM" id="SSF53474">
    <property type="entry name" value="alpha/beta-Hydrolases"/>
    <property type="match status" value="1"/>
</dbReference>
<name>H8KT42_SOLCM</name>
<dbReference type="OrthoDB" id="9803578at2"/>
<feature type="signal peptide" evidence="1">
    <location>
        <begin position="1"/>
        <end position="20"/>
    </location>
</feature>
<keyword evidence="4" id="KW-1185">Reference proteome</keyword>
<evidence type="ECO:0000256" key="1">
    <source>
        <dbReference type="SAM" id="SignalP"/>
    </source>
</evidence>
<keyword evidence="1" id="KW-0732">Signal</keyword>
<proteinExistence type="predicted"/>
<dbReference type="Proteomes" id="UP000007590">
    <property type="component" value="Chromosome"/>
</dbReference>
<dbReference type="Gene3D" id="3.40.50.1820">
    <property type="entry name" value="alpha/beta hydrolase"/>
    <property type="match status" value="1"/>
</dbReference>
<keyword evidence="3" id="KW-0378">Hydrolase</keyword>
<dbReference type="Gene3D" id="2.60.40.10">
    <property type="entry name" value="Immunoglobulins"/>
    <property type="match status" value="1"/>
</dbReference>
<dbReference type="SUPFAM" id="SSF81296">
    <property type="entry name" value="E set domains"/>
    <property type="match status" value="1"/>
</dbReference>
<dbReference type="PANTHER" id="PTHR48098">
    <property type="entry name" value="ENTEROCHELIN ESTERASE-RELATED"/>
    <property type="match status" value="1"/>
</dbReference>
<dbReference type="eggNOG" id="COG2819">
    <property type="taxonomic scope" value="Bacteria"/>
</dbReference>
<dbReference type="InterPro" id="IPR014756">
    <property type="entry name" value="Ig_E-set"/>
</dbReference>